<organism evidence="2 3">
    <name type="scientific">Aspergillus ibericus CBS 121593</name>
    <dbReference type="NCBI Taxonomy" id="1448316"/>
    <lineage>
        <taxon>Eukaryota</taxon>
        <taxon>Fungi</taxon>
        <taxon>Dikarya</taxon>
        <taxon>Ascomycota</taxon>
        <taxon>Pezizomycotina</taxon>
        <taxon>Eurotiomycetes</taxon>
        <taxon>Eurotiomycetidae</taxon>
        <taxon>Eurotiales</taxon>
        <taxon>Aspergillaceae</taxon>
        <taxon>Aspergillus</taxon>
        <taxon>Aspergillus subgen. Circumdati</taxon>
    </lineage>
</organism>
<keyword evidence="1" id="KW-1133">Transmembrane helix</keyword>
<keyword evidence="3" id="KW-1185">Reference proteome</keyword>
<dbReference type="Proteomes" id="UP000249402">
    <property type="component" value="Unassembled WGS sequence"/>
</dbReference>
<feature type="transmembrane region" description="Helical" evidence="1">
    <location>
        <begin position="85"/>
        <end position="104"/>
    </location>
</feature>
<name>A0A395HFJ8_9EURO</name>
<dbReference type="RefSeq" id="XP_025580232.1">
    <property type="nucleotide sequence ID" value="XM_025724843.1"/>
</dbReference>
<proteinExistence type="predicted"/>
<sequence length="149" mass="16212">MERQTGSNHETTSTVTCVNGRSNHTVREPAIRAGVRRRRGGKAWPSQVEAEVRYRDTIRAKRRGGAGPSGDAVSAPTRTTLAPGLALPLLFPLVSWCCIVFVAAPSTSSHCDFFLGKTLFFSTHPSSTSHFLGLWNPPVPKALWSPRLS</sequence>
<dbReference type="EMBL" id="KZ824420">
    <property type="protein sequence ID" value="RAL05905.1"/>
    <property type="molecule type" value="Genomic_DNA"/>
</dbReference>
<gene>
    <name evidence="2" type="ORF">BO80DRAFT_83717</name>
</gene>
<accession>A0A395HFJ8</accession>
<evidence type="ECO:0000313" key="2">
    <source>
        <dbReference type="EMBL" id="RAL05905.1"/>
    </source>
</evidence>
<dbReference type="VEuPathDB" id="FungiDB:BO80DRAFT_83717"/>
<dbReference type="AlphaFoldDB" id="A0A395HFJ8"/>
<evidence type="ECO:0000256" key="1">
    <source>
        <dbReference type="SAM" id="Phobius"/>
    </source>
</evidence>
<reference evidence="2 3" key="1">
    <citation type="submission" date="2018-02" db="EMBL/GenBank/DDBJ databases">
        <title>The genomes of Aspergillus section Nigri reveals drivers in fungal speciation.</title>
        <authorList>
            <consortium name="DOE Joint Genome Institute"/>
            <person name="Vesth T.C."/>
            <person name="Nybo J."/>
            <person name="Theobald S."/>
            <person name="Brandl J."/>
            <person name="Frisvad J.C."/>
            <person name="Nielsen K.F."/>
            <person name="Lyhne E.K."/>
            <person name="Kogle M.E."/>
            <person name="Kuo A."/>
            <person name="Riley R."/>
            <person name="Clum A."/>
            <person name="Nolan M."/>
            <person name="Lipzen A."/>
            <person name="Salamov A."/>
            <person name="Henrissat B."/>
            <person name="Wiebenga A."/>
            <person name="De vries R.P."/>
            <person name="Grigoriev I.V."/>
            <person name="Mortensen U.H."/>
            <person name="Andersen M.R."/>
            <person name="Baker S.E."/>
        </authorList>
    </citation>
    <scope>NUCLEOTIDE SEQUENCE [LARGE SCALE GENOMIC DNA]</scope>
    <source>
        <strain evidence="2 3">CBS 121593</strain>
    </source>
</reference>
<keyword evidence="1" id="KW-0812">Transmembrane</keyword>
<protein>
    <submittedName>
        <fullName evidence="2">Uncharacterized protein</fullName>
    </submittedName>
</protein>
<keyword evidence="1" id="KW-0472">Membrane</keyword>
<evidence type="ECO:0000313" key="3">
    <source>
        <dbReference type="Proteomes" id="UP000249402"/>
    </source>
</evidence>
<dbReference type="GeneID" id="37229708"/>